<comment type="subcellular location">
    <subcellularLocation>
        <location evidence="1">Membrane</location>
        <topology evidence="1">Multi-pass membrane protein</topology>
    </subcellularLocation>
</comment>
<feature type="transmembrane region" description="Helical" evidence="7">
    <location>
        <begin position="82"/>
        <end position="101"/>
    </location>
</feature>
<feature type="transmembrane region" description="Helical" evidence="7">
    <location>
        <begin position="12"/>
        <end position="32"/>
    </location>
</feature>
<evidence type="ECO:0000256" key="7">
    <source>
        <dbReference type="SAM" id="Phobius"/>
    </source>
</evidence>
<dbReference type="GO" id="GO:0008324">
    <property type="term" value="F:monoatomic cation transmembrane transporter activity"/>
    <property type="evidence" value="ECO:0007669"/>
    <property type="project" value="InterPro"/>
</dbReference>
<dbReference type="InterPro" id="IPR058533">
    <property type="entry name" value="Cation_efflux_TM"/>
</dbReference>
<gene>
    <name evidence="10" type="ORF">PEDI_20910</name>
</gene>
<dbReference type="FunFam" id="1.20.1510.10:FF:000006">
    <property type="entry name" value="Divalent cation efflux transporter"/>
    <property type="match status" value="1"/>
</dbReference>
<evidence type="ECO:0000256" key="5">
    <source>
        <dbReference type="ARBA" id="ARBA00022989"/>
    </source>
</evidence>
<keyword evidence="4 7" id="KW-0812">Transmembrane</keyword>
<dbReference type="Gene3D" id="3.30.70.1350">
    <property type="entry name" value="Cation efflux protein, cytoplasmic domain"/>
    <property type="match status" value="1"/>
</dbReference>
<dbReference type="Pfam" id="PF01545">
    <property type="entry name" value="Cation_efflux"/>
    <property type="match status" value="1"/>
</dbReference>
<comment type="similarity">
    <text evidence="2">Belongs to the cation diffusion facilitator (CDF) transporter (TC 2.A.4) family.</text>
</comment>
<evidence type="ECO:0000256" key="4">
    <source>
        <dbReference type="ARBA" id="ARBA00022692"/>
    </source>
</evidence>
<dbReference type="InterPro" id="IPR002524">
    <property type="entry name" value="Cation_efflux"/>
</dbReference>
<dbReference type="SUPFAM" id="SSF161111">
    <property type="entry name" value="Cation efflux protein transmembrane domain-like"/>
    <property type="match status" value="1"/>
</dbReference>
<evidence type="ECO:0000313" key="10">
    <source>
        <dbReference type="EMBL" id="GJM61539.1"/>
    </source>
</evidence>
<feature type="domain" description="Cation efflux protein transmembrane" evidence="8">
    <location>
        <begin position="17"/>
        <end position="204"/>
    </location>
</feature>
<evidence type="ECO:0000259" key="8">
    <source>
        <dbReference type="Pfam" id="PF01545"/>
    </source>
</evidence>
<dbReference type="AlphaFoldDB" id="A0AAN5AK03"/>
<dbReference type="NCBIfam" id="TIGR01297">
    <property type="entry name" value="CDF"/>
    <property type="match status" value="1"/>
</dbReference>
<dbReference type="SUPFAM" id="SSF160240">
    <property type="entry name" value="Cation efflux protein cytoplasmic domain-like"/>
    <property type="match status" value="1"/>
</dbReference>
<reference evidence="10 11" key="1">
    <citation type="submission" date="2021-12" db="EMBL/GenBank/DDBJ databases">
        <title>Genome sequencing of bacteria with rrn-lacking chromosome and rrn-plasmid.</title>
        <authorList>
            <person name="Anda M."/>
            <person name="Iwasaki W."/>
        </authorList>
    </citation>
    <scope>NUCLEOTIDE SEQUENCE [LARGE SCALE GENOMIC DNA]</scope>
    <source>
        <strain evidence="10 11">NBRC 15940</strain>
    </source>
</reference>
<keyword evidence="6 7" id="KW-0472">Membrane</keyword>
<dbReference type="GO" id="GO:0016020">
    <property type="term" value="C:membrane"/>
    <property type="evidence" value="ECO:0007669"/>
    <property type="project" value="UniProtKB-SubCell"/>
</dbReference>
<evidence type="ECO:0000256" key="1">
    <source>
        <dbReference type="ARBA" id="ARBA00004141"/>
    </source>
</evidence>
<evidence type="ECO:0000256" key="3">
    <source>
        <dbReference type="ARBA" id="ARBA00022448"/>
    </source>
</evidence>
<sequence>MSKSAQKKRWLTAAGVLSIGVNVLLFLVKYFVGLEDDSLALIADAWHTLSDSLSSVILLICVRIAAKPADGDHPFGHGRAELLASLTIGGMLLAVGLSLVVQGAEAIYSHDVPDYSNWAIRVTLASVLMKEIMAQVSFWVAGKTDSQALRADGWHHRSDAMTSLAVLAGIYLGKYFPWLDGVMALGVAAIILYSAVKILKENIHHFLGLDVDPEWVHKAKEICNRVAQTDVDAHHMHVHDYVHHREMTLHVRLPKHLSLIEAHDLVTEMEVALTQELAVETTIHMEPYLSKAEE</sequence>
<dbReference type="Pfam" id="PF16916">
    <property type="entry name" value="ZT_dimer"/>
    <property type="match status" value="1"/>
</dbReference>
<accession>A0AAN5AK03</accession>
<evidence type="ECO:0000256" key="2">
    <source>
        <dbReference type="ARBA" id="ARBA00008114"/>
    </source>
</evidence>
<dbReference type="InterPro" id="IPR027469">
    <property type="entry name" value="Cation_efflux_TMD_sf"/>
</dbReference>
<feature type="transmembrane region" description="Helical" evidence="7">
    <location>
        <begin position="175"/>
        <end position="196"/>
    </location>
</feature>
<dbReference type="RefSeq" id="WP_338237071.1">
    <property type="nucleotide sequence ID" value="NZ_BQKE01000001.1"/>
</dbReference>
<organism evidence="10 11">
    <name type="scientific">Persicobacter diffluens</name>
    <dbReference type="NCBI Taxonomy" id="981"/>
    <lineage>
        <taxon>Bacteria</taxon>
        <taxon>Pseudomonadati</taxon>
        <taxon>Bacteroidota</taxon>
        <taxon>Cytophagia</taxon>
        <taxon>Cytophagales</taxon>
        <taxon>Persicobacteraceae</taxon>
        <taxon>Persicobacter</taxon>
    </lineage>
</organism>
<keyword evidence="3" id="KW-0813">Transport</keyword>
<dbReference type="InterPro" id="IPR050291">
    <property type="entry name" value="CDF_Transporter"/>
</dbReference>
<keyword evidence="5 7" id="KW-1133">Transmembrane helix</keyword>
<dbReference type="EMBL" id="BQKE01000001">
    <property type="protein sequence ID" value="GJM61539.1"/>
    <property type="molecule type" value="Genomic_DNA"/>
</dbReference>
<dbReference type="InterPro" id="IPR036837">
    <property type="entry name" value="Cation_efflux_CTD_sf"/>
</dbReference>
<dbReference type="InterPro" id="IPR027470">
    <property type="entry name" value="Cation_efflux_CTD"/>
</dbReference>
<feature type="transmembrane region" description="Helical" evidence="7">
    <location>
        <begin position="38"/>
        <end position="62"/>
    </location>
</feature>
<evidence type="ECO:0000259" key="9">
    <source>
        <dbReference type="Pfam" id="PF16916"/>
    </source>
</evidence>
<feature type="domain" description="Cation efflux protein cytoplasmic" evidence="9">
    <location>
        <begin position="212"/>
        <end position="288"/>
    </location>
</feature>
<keyword evidence="11" id="KW-1185">Reference proteome</keyword>
<proteinExistence type="inferred from homology"/>
<evidence type="ECO:0000256" key="6">
    <source>
        <dbReference type="ARBA" id="ARBA00023136"/>
    </source>
</evidence>
<name>A0AAN5AK03_9BACT</name>
<comment type="caution">
    <text evidence="10">The sequence shown here is derived from an EMBL/GenBank/DDBJ whole genome shotgun (WGS) entry which is preliminary data.</text>
</comment>
<evidence type="ECO:0000313" key="11">
    <source>
        <dbReference type="Proteomes" id="UP001310022"/>
    </source>
</evidence>
<dbReference type="PANTHER" id="PTHR43840">
    <property type="entry name" value="MITOCHONDRIAL METAL TRANSPORTER 1-RELATED"/>
    <property type="match status" value="1"/>
</dbReference>
<dbReference type="Gene3D" id="1.20.1510.10">
    <property type="entry name" value="Cation efflux protein transmembrane domain"/>
    <property type="match status" value="1"/>
</dbReference>
<dbReference type="Proteomes" id="UP001310022">
    <property type="component" value="Unassembled WGS sequence"/>
</dbReference>
<protein>
    <submittedName>
        <fullName evidence="10">Cobalt transporter</fullName>
    </submittedName>
</protein>
<dbReference type="PANTHER" id="PTHR43840:SF15">
    <property type="entry name" value="MITOCHONDRIAL METAL TRANSPORTER 1-RELATED"/>
    <property type="match status" value="1"/>
</dbReference>